<accession>A0AAJ6QP79</accession>
<dbReference type="SMART" id="SM00667">
    <property type="entry name" value="LisH"/>
    <property type="match status" value="2"/>
</dbReference>
<evidence type="ECO:0000256" key="1">
    <source>
        <dbReference type="SAM" id="Coils"/>
    </source>
</evidence>
<keyword evidence="2" id="KW-1185">Reference proteome</keyword>
<dbReference type="GO" id="GO:0005802">
    <property type="term" value="C:trans-Golgi network"/>
    <property type="evidence" value="ECO:0007669"/>
    <property type="project" value="InterPro"/>
</dbReference>
<keyword evidence="1" id="KW-0175">Coiled coil</keyword>
<evidence type="ECO:0000313" key="3">
    <source>
        <dbReference type="RefSeq" id="XP_003741349.1"/>
    </source>
</evidence>
<dbReference type="GO" id="GO:0032367">
    <property type="term" value="P:intracellular cholesterol transport"/>
    <property type="evidence" value="ECO:0007669"/>
    <property type="project" value="InterPro"/>
</dbReference>
<organism evidence="2 3">
    <name type="scientific">Galendromus occidentalis</name>
    <name type="common">western predatory mite</name>
    <dbReference type="NCBI Taxonomy" id="34638"/>
    <lineage>
        <taxon>Eukaryota</taxon>
        <taxon>Metazoa</taxon>
        <taxon>Ecdysozoa</taxon>
        <taxon>Arthropoda</taxon>
        <taxon>Chelicerata</taxon>
        <taxon>Arachnida</taxon>
        <taxon>Acari</taxon>
        <taxon>Parasitiformes</taxon>
        <taxon>Mesostigmata</taxon>
        <taxon>Gamasina</taxon>
        <taxon>Phytoseioidea</taxon>
        <taxon>Phytoseiidae</taxon>
        <taxon>Typhlodrominae</taxon>
        <taxon>Galendromus</taxon>
    </lineage>
</organism>
<protein>
    <submittedName>
        <fullName evidence="3">RAB11-binding protein RELCH homolog</fullName>
    </submittedName>
</protein>
<dbReference type="InterPro" id="IPR006594">
    <property type="entry name" value="LisH"/>
</dbReference>
<proteinExistence type="predicted"/>
<feature type="coiled-coil region" evidence="1">
    <location>
        <begin position="96"/>
        <end position="123"/>
    </location>
</feature>
<dbReference type="PROSITE" id="PS50896">
    <property type="entry name" value="LISH"/>
    <property type="match status" value="1"/>
</dbReference>
<reference evidence="3" key="1">
    <citation type="submission" date="2025-08" db="UniProtKB">
        <authorList>
            <consortium name="RefSeq"/>
        </authorList>
    </citation>
    <scope>IDENTIFICATION</scope>
</reference>
<dbReference type="PANTHER" id="PTHR32059">
    <property type="entry name" value="RAB11-BINDING PROTEIN RELCH"/>
    <property type="match status" value="1"/>
</dbReference>
<dbReference type="Proteomes" id="UP000694867">
    <property type="component" value="Unplaced"/>
</dbReference>
<name>A0AAJ6QP79_9ACAR</name>
<dbReference type="InterPro" id="IPR040362">
    <property type="entry name" value="RELCH"/>
</dbReference>
<dbReference type="RefSeq" id="XP_003741349.1">
    <property type="nucleotide sequence ID" value="XM_003741301.2"/>
</dbReference>
<dbReference type="GeneID" id="100900342"/>
<dbReference type="KEGG" id="goe:100900342"/>
<gene>
    <name evidence="3" type="primary">LOC100900342</name>
</gene>
<dbReference type="PANTHER" id="PTHR32059:SF0">
    <property type="entry name" value="RAB11-BINDING PROTEIN RELCH"/>
    <property type="match status" value="1"/>
</dbReference>
<dbReference type="GO" id="GO:0055037">
    <property type="term" value="C:recycling endosome"/>
    <property type="evidence" value="ECO:0007669"/>
    <property type="project" value="TreeGrafter"/>
</dbReference>
<sequence>MSAEKPTESLGIEAVARFLLNEKLFLTALELYSESFHKGNEVPLLRSFFNNPGNFEQLQVSEPFTPLPRTSSVQTLESLDLTRFSEDGEGLLSEKVAVLEFELRKARDAIRSLRNNLTVVTESTPDAVVPNALKICDGQDRVINESPLLPHEQRALNYLVNEYLLQHNYKLTAITFAEEDDNQDQDFDDWDEVGLNISKPPNLGHLYRNYCRWNSSSRKTSVSGTSTNEELRAETILADLPDIVGHVS</sequence>
<evidence type="ECO:0000313" key="2">
    <source>
        <dbReference type="Proteomes" id="UP000694867"/>
    </source>
</evidence>
<dbReference type="AlphaFoldDB" id="A0AAJ6QP79"/>